<dbReference type="GO" id="GO:0005524">
    <property type="term" value="F:ATP binding"/>
    <property type="evidence" value="ECO:0007669"/>
    <property type="project" value="UniProtKB-UniRule"/>
</dbReference>
<dbReference type="InterPro" id="IPR011761">
    <property type="entry name" value="ATP-grasp"/>
</dbReference>
<dbReference type="NCBIfam" id="NF004676">
    <property type="entry name" value="PRK06019.1-2"/>
    <property type="match status" value="1"/>
</dbReference>
<dbReference type="SUPFAM" id="SSF51246">
    <property type="entry name" value="Rudiment single hybrid motif"/>
    <property type="match status" value="1"/>
</dbReference>
<dbReference type="PROSITE" id="PS50975">
    <property type="entry name" value="ATP_GRASP"/>
    <property type="match status" value="1"/>
</dbReference>
<comment type="similarity">
    <text evidence="5 6">Belongs to the PurK/PurT family.</text>
</comment>
<feature type="binding site" evidence="5">
    <location>
        <begin position="147"/>
        <end position="153"/>
    </location>
    <ligand>
        <name>ATP</name>
        <dbReference type="ChEBI" id="CHEBI:30616"/>
    </ligand>
</feature>
<dbReference type="Pfam" id="PF17769">
    <property type="entry name" value="PurK_C"/>
    <property type="match status" value="1"/>
</dbReference>
<comment type="catalytic activity">
    <reaction evidence="5 6">
        <text>5-amino-1-(5-phospho-beta-D-ribosyl)imidazole + hydrogencarbonate + ATP = 5-carboxyamino-1-(5-phospho-D-ribosyl)imidazole + ADP + phosphate + 2 H(+)</text>
        <dbReference type="Rhea" id="RHEA:19317"/>
        <dbReference type="ChEBI" id="CHEBI:15378"/>
        <dbReference type="ChEBI" id="CHEBI:17544"/>
        <dbReference type="ChEBI" id="CHEBI:30616"/>
        <dbReference type="ChEBI" id="CHEBI:43474"/>
        <dbReference type="ChEBI" id="CHEBI:58730"/>
        <dbReference type="ChEBI" id="CHEBI:137981"/>
        <dbReference type="ChEBI" id="CHEBI:456216"/>
        <dbReference type="EC" id="6.3.4.18"/>
    </reaction>
</comment>
<dbReference type="Pfam" id="PF02222">
    <property type="entry name" value="ATP-grasp"/>
    <property type="match status" value="1"/>
</dbReference>
<dbReference type="NCBIfam" id="NF004679">
    <property type="entry name" value="PRK06019.1-5"/>
    <property type="match status" value="1"/>
</dbReference>
<dbReference type="InterPro" id="IPR011054">
    <property type="entry name" value="Rudment_hybrid_motif"/>
</dbReference>
<dbReference type="InterPro" id="IPR054350">
    <property type="entry name" value="PurT/PurK_preATP-grasp"/>
</dbReference>
<dbReference type="InterPro" id="IPR040686">
    <property type="entry name" value="PurK_C"/>
</dbReference>
<comment type="subunit">
    <text evidence="5 6">Homodimer.</text>
</comment>
<feature type="binding site" evidence="5">
    <location>
        <position position="142"/>
    </location>
    <ligand>
        <name>ATP</name>
        <dbReference type="ChEBI" id="CHEBI:30616"/>
    </ligand>
</feature>
<evidence type="ECO:0000256" key="6">
    <source>
        <dbReference type="RuleBase" id="RU361200"/>
    </source>
</evidence>
<dbReference type="STRING" id="927083.DB32_004621"/>
<dbReference type="NCBIfam" id="TIGR01161">
    <property type="entry name" value="purK"/>
    <property type="match status" value="1"/>
</dbReference>
<dbReference type="Proteomes" id="UP000034883">
    <property type="component" value="Chromosome"/>
</dbReference>
<dbReference type="UniPathway" id="UPA00074">
    <property type="reaction ID" value="UER00942"/>
</dbReference>
<evidence type="ECO:0000256" key="1">
    <source>
        <dbReference type="ARBA" id="ARBA00022598"/>
    </source>
</evidence>
<evidence type="ECO:0000313" key="9">
    <source>
        <dbReference type="Proteomes" id="UP000034883"/>
    </source>
</evidence>
<sequence>MSRTMRVGVLGAGQLGRMLALAGHPMGVRCVAYAQQPDEPACAVGEHVIGAWDDPAALDEFASRIDVATYEFENVPLEAVRRVGAKVPLRPSIDALRVAADRIEEKTLFRELGIDTPPFAAIDSEDDLRAAVATIGLPAVLKTRTMGYDGKGQRVLRTMQDVDGAFTALGARPSILEGFVAFEREVSQLGVRGADGSIAFYPLAENVHRDGILRVSIAPARATIAIEETARAYLRAILESLDYVGVLALELFQAGDRLLANEMAPRVHNTGHHTIEAAETSQFESHLRAVAGLPLGSTALHGHAAMVNLVGALPEPASILAIDGAHLHLYGKEPRPGRKVGHVTVRADDEAGRDARLAEVLRVVDAL</sequence>
<evidence type="ECO:0000256" key="4">
    <source>
        <dbReference type="ARBA" id="ARBA00022840"/>
    </source>
</evidence>
<dbReference type="KEGG" id="samy:DB32_004621"/>
<keyword evidence="9" id="KW-1185">Reference proteome</keyword>
<dbReference type="InterPro" id="IPR013815">
    <property type="entry name" value="ATP_grasp_subdomain_1"/>
</dbReference>
<dbReference type="InterPro" id="IPR005875">
    <property type="entry name" value="PurK"/>
</dbReference>
<keyword evidence="2 5" id="KW-0547">Nucleotide-binding</keyword>
<dbReference type="GO" id="GO:0004638">
    <property type="term" value="F:phosphoribosylaminoimidazole carboxylase activity"/>
    <property type="evidence" value="ECO:0007669"/>
    <property type="project" value="InterPro"/>
</dbReference>
<dbReference type="Gene3D" id="3.40.50.20">
    <property type="match status" value="1"/>
</dbReference>
<dbReference type="Pfam" id="PF22660">
    <property type="entry name" value="RS_preATP-grasp-like"/>
    <property type="match status" value="1"/>
</dbReference>
<keyword evidence="4 5" id="KW-0067">ATP-binding</keyword>
<name>A0A0F6YKM9_9BACT</name>
<feature type="domain" description="ATP-grasp" evidence="7">
    <location>
        <begin position="106"/>
        <end position="291"/>
    </location>
</feature>
<feature type="binding site" evidence="5">
    <location>
        <begin position="261"/>
        <end position="262"/>
    </location>
    <ligand>
        <name>ATP</name>
        <dbReference type="ChEBI" id="CHEBI:30616"/>
    </ligand>
</feature>
<evidence type="ECO:0000313" key="8">
    <source>
        <dbReference type="EMBL" id="AKF07472.1"/>
    </source>
</evidence>
<evidence type="ECO:0000256" key="3">
    <source>
        <dbReference type="ARBA" id="ARBA00022755"/>
    </source>
</evidence>
<accession>A0A0F6YKM9</accession>
<gene>
    <name evidence="5 6" type="primary">purK</name>
    <name evidence="8" type="ORF">DB32_004621</name>
</gene>
<feature type="binding site" evidence="5">
    <location>
        <position position="185"/>
    </location>
    <ligand>
        <name>ATP</name>
        <dbReference type="ChEBI" id="CHEBI:30616"/>
    </ligand>
</feature>
<organism evidence="8 9">
    <name type="scientific">Sandaracinus amylolyticus</name>
    <dbReference type="NCBI Taxonomy" id="927083"/>
    <lineage>
        <taxon>Bacteria</taxon>
        <taxon>Pseudomonadati</taxon>
        <taxon>Myxococcota</taxon>
        <taxon>Polyangia</taxon>
        <taxon>Polyangiales</taxon>
        <taxon>Sandaracinaceae</taxon>
        <taxon>Sandaracinus</taxon>
    </lineage>
</organism>
<comment type="function">
    <text evidence="6">Catalyzes the ATP-dependent conversion of 5-aminoimidazole ribonucleotide (AIR) and HCO(3)- to N5-carboxyaminoimidazole ribonucleotide (N5-CAIR).</text>
</comment>
<dbReference type="SUPFAM" id="SSF56059">
    <property type="entry name" value="Glutathione synthetase ATP-binding domain-like"/>
    <property type="match status" value="1"/>
</dbReference>
<feature type="binding site" evidence="5">
    <location>
        <begin position="177"/>
        <end position="180"/>
    </location>
    <ligand>
        <name>ATP</name>
        <dbReference type="ChEBI" id="CHEBI:30616"/>
    </ligand>
</feature>
<dbReference type="GO" id="GO:0034028">
    <property type="term" value="F:5-(carboxyamino)imidazole ribonucleotide synthase activity"/>
    <property type="evidence" value="ECO:0007669"/>
    <property type="project" value="UniProtKB-UniRule"/>
</dbReference>
<dbReference type="AlphaFoldDB" id="A0A0F6YKM9"/>
<dbReference type="GO" id="GO:0005829">
    <property type="term" value="C:cytosol"/>
    <property type="evidence" value="ECO:0007669"/>
    <property type="project" value="TreeGrafter"/>
</dbReference>
<dbReference type="Gene3D" id="3.30.470.20">
    <property type="entry name" value="ATP-grasp fold, B domain"/>
    <property type="match status" value="1"/>
</dbReference>
<evidence type="ECO:0000259" key="7">
    <source>
        <dbReference type="PROSITE" id="PS50975"/>
    </source>
</evidence>
<dbReference type="FunFam" id="3.30.470.20:FF:000029">
    <property type="entry name" value="N5-carboxyaminoimidazole ribonucleotide synthase"/>
    <property type="match status" value="1"/>
</dbReference>
<comment type="function">
    <text evidence="5">Catalyzes the ATP-dependent conversion of 5-aminoimidazole ribonucleotide (AIR) and HCO(3)(-) to N5-carboxyaminoimidazole ribonucleotide (N5-CAIR).</text>
</comment>
<dbReference type="EC" id="6.3.4.18" evidence="5 6"/>
<dbReference type="GO" id="GO:0006189">
    <property type="term" value="P:'de novo' IMP biosynthetic process"/>
    <property type="evidence" value="ECO:0007669"/>
    <property type="project" value="UniProtKB-UniRule"/>
</dbReference>
<dbReference type="Gene3D" id="3.30.1490.20">
    <property type="entry name" value="ATP-grasp fold, A domain"/>
    <property type="match status" value="1"/>
</dbReference>
<dbReference type="GO" id="GO:0046872">
    <property type="term" value="F:metal ion binding"/>
    <property type="evidence" value="ECO:0007669"/>
    <property type="project" value="InterPro"/>
</dbReference>
<keyword evidence="1 5" id="KW-0436">Ligase</keyword>
<dbReference type="FunFam" id="3.30.1490.20:FF:000015">
    <property type="entry name" value="N5-carboxyaminoimidazole ribonucleotide synthase"/>
    <property type="match status" value="1"/>
</dbReference>
<protein>
    <recommendedName>
        <fullName evidence="5 6">N5-carboxyaminoimidazole ribonucleotide synthase</fullName>
        <shortName evidence="5 6">N5-CAIR synthase</shortName>
        <ecNumber evidence="5 6">6.3.4.18</ecNumber>
    </recommendedName>
    <alternativeName>
        <fullName evidence="5 6">5-(carboxyamino)imidazole ribonucleotide synthetase</fullName>
    </alternativeName>
</protein>
<proteinExistence type="inferred from homology"/>
<reference evidence="8 9" key="1">
    <citation type="submission" date="2015-03" db="EMBL/GenBank/DDBJ databases">
        <title>Genome assembly of Sandaracinus amylolyticus DSM 53668.</title>
        <authorList>
            <person name="Sharma G."/>
            <person name="Subramanian S."/>
        </authorList>
    </citation>
    <scope>NUCLEOTIDE SEQUENCE [LARGE SCALE GENOMIC DNA]</scope>
    <source>
        <strain evidence="8 9">DSM 53668</strain>
    </source>
</reference>
<evidence type="ECO:0000256" key="5">
    <source>
        <dbReference type="HAMAP-Rule" id="MF_01928"/>
    </source>
</evidence>
<feature type="binding site" evidence="5">
    <location>
        <position position="102"/>
    </location>
    <ligand>
        <name>ATP</name>
        <dbReference type="ChEBI" id="CHEBI:30616"/>
    </ligand>
</feature>
<keyword evidence="3 5" id="KW-0658">Purine biosynthesis</keyword>
<dbReference type="InterPro" id="IPR016185">
    <property type="entry name" value="PreATP-grasp_dom_sf"/>
</dbReference>
<feature type="binding site" evidence="5">
    <location>
        <position position="208"/>
    </location>
    <ligand>
        <name>ATP</name>
        <dbReference type="ChEBI" id="CHEBI:30616"/>
    </ligand>
</feature>
<dbReference type="PANTHER" id="PTHR11609:SF5">
    <property type="entry name" value="PHOSPHORIBOSYLAMINOIMIDAZOLE CARBOXYLASE"/>
    <property type="match status" value="1"/>
</dbReference>
<dbReference type="SUPFAM" id="SSF52440">
    <property type="entry name" value="PreATP-grasp domain"/>
    <property type="match status" value="1"/>
</dbReference>
<comment type="pathway">
    <text evidence="5 6">Purine metabolism; IMP biosynthesis via de novo pathway; 5-amino-1-(5-phospho-D-ribosyl)imidazole-4-carboxylate from 5-amino-1-(5-phospho-D-ribosyl)imidazole (N5-CAIR route): step 1/2.</text>
</comment>
<dbReference type="HAMAP" id="MF_01928">
    <property type="entry name" value="PurK"/>
    <property type="match status" value="1"/>
</dbReference>
<evidence type="ECO:0000256" key="2">
    <source>
        <dbReference type="ARBA" id="ARBA00022741"/>
    </source>
</evidence>
<dbReference type="PANTHER" id="PTHR11609">
    <property type="entry name" value="PURINE BIOSYNTHESIS PROTEIN 6/7, PUR6/7"/>
    <property type="match status" value="1"/>
</dbReference>
<dbReference type="InterPro" id="IPR003135">
    <property type="entry name" value="ATP-grasp_carboxylate-amine"/>
</dbReference>
<dbReference type="EMBL" id="CP011125">
    <property type="protein sequence ID" value="AKF07472.1"/>
    <property type="molecule type" value="Genomic_DNA"/>
</dbReference>